<name>A0AAV5CGJ7_ELECO</name>
<reference evidence="1" key="1">
    <citation type="journal article" date="2018" name="DNA Res.">
        <title>Multiple hybrid de novo genome assembly of finger millet, an orphan allotetraploid crop.</title>
        <authorList>
            <person name="Hatakeyama M."/>
            <person name="Aluri S."/>
            <person name="Balachadran M.T."/>
            <person name="Sivarajan S.R."/>
            <person name="Patrignani A."/>
            <person name="Gruter S."/>
            <person name="Poveda L."/>
            <person name="Shimizu-Inatsugi R."/>
            <person name="Baeten J."/>
            <person name="Francoijs K.J."/>
            <person name="Nataraja K.N."/>
            <person name="Reddy Y.A.N."/>
            <person name="Phadnis S."/>
            <person name="Ravikumar R.L."/>
            <person name="Schlapbach R."/>
            <person name="Sreeman S.M."/>
            <person name="Shimizu K.K."/>
        </authorList>
    </citation>
    <scope>NUCLEOTIDE SEQUENCE</scope>
</reference>
<sequence length="81" mass="9593">MHARKSFFAVQATHELLRLSSSSKHIEWSIASQPSLRKIQRERERLDEWSQTVTSRDKVHFLRRLRPQINNGGEILLARTR</sequence>
<reference evidence="1" key="2">
    <citation type="submission" date="2021-12" db="EMBL/GenBank/DDBJ databases">
        <title>Resequencing data analysis of finger millet.</title>
        <authorList>
            <person name="Hatakeyama M."/>
            <person name="Aluri S."/>
            <person name="Balachadran M.T."/>
            <person name="Sivarajan S.R."/>
            <person name="Poveda L."/>
            <person name="Shimizu-Inatsugi R."/>
            <person name="Schlapbach R."/>
            <person name="Sreeman S.M."/>
            <person name="Shimizu K.K."/>
        </authorList>
    </citation>
    <scope>NUCLEOTIDE SEQUENCE</scope>
</reference>
<organism evidence="1 2">
    <name type="scientific">Eleusine coracana subsp. coracana</name>
    <dbReference type="NCBI Taxonomy" id="191504"/>
    <lineage>
        <taxon>Eukaryota</taxon>
        <taxon>Viridiplantae</taxon>
        <taxon>Streptophyta</taxon>
        <taxon>Embryophyta</taxon>
        <taxon>Tracheophyta</taxon>
        <taxon>Spermatophyta</taxon>
        <taxon>Magnoliopsida</taxon>
        <taxon>Liliopsida</taxon>
        <taxon>Poales</taxon>
        <taxon>Poaceae</taxon>
        <taxon>PACMAD clade</taxon>
        <taxon>Chloridoideae</taxon>
        <taxon>Cynodonteae</taxon>
        <taxon>Eleusininae</taxon>
        <taxon>Eleusine</taxon>
    </lineage>
</organism>
<gene>
    <name evidence="1" type="primary">ga14337</name>
    <name evidence="1" type="ORF">PR202_ga14337</name>
</gene>
<keyword evidence="2" id="KW-1185">Reference proteome</keyword>
<comment type="caution">
    <text evidence="1">The sequence shown here is derived from an EMBL/GenBank/DDBJ whole genome shotgun (WGS) entry which is preliminary data.</text>
</comment>
<dbReference type="Proteomes" id="UP001054889">
    <property type="component" value="Unassembled WGS sequence"/>
</dbReference>
<evidence type="ECO:0000313" key="1">
    <source>
        <dbReference type="EMBL" id="GJM97413.1"/>
    </source>
</evidence>
<protein>
    <submittedName>
        <fullName evidence="1">Uncharacterized protein</fullName>
    </submittedName>
</protein>
<accession>A0AAV5CGJ7</accession>
<proteinExistence type="predicted"/>
<dbReference type="EMBL" id="BQKI01000007">
    <property type="protein sequence ID" value="GJM97413.1"/>
    <property type="molecule type" value="Genomic_DNA"/>
</dbReference>
<evidence type="ECO:0000313" key="2">
    <source>
        <dbReference type="Proteomes" id="UP001054889"/>
    </source>
</evidence>
<dbReference type="AlphaFoldDB" id="A0AAV5CGJ7"/>